<dbReference type="RefSeq" id="WP_191140488.1">
    <property type="nucleotide sequence ID" value="NZ_JACXAG020000006.1"/>
</dbReference>
<evidence type="ECO:0000313" key="3">
    <source>
        <dbReference type="EMBL" id="MBD1372566.1"/>
    </source>
</evidence>
<keyword evidence="4" id="KW-1185">Reference proteome</keyword>
<keyword evidence="1" id="KW-0560">Oxidoreductase</keyword>
<dbReference type="GO" id="GO:0008270">
    <property type="term" value="F:zinc ion binding"/>
    <property type="evidence" value="ECO:0007669"/>
    <property type="project" value="InterPro"/>
</dbReference>
<dbReference type="InterPro" id="IPR002364">
    <property type="entry name" value="Quin_OxRdtase/zeta-crystal_CS"/>
</dbReference>
<dbReference type="Pfam" id="PF08240">
    <property type="entry name" value="ADH_N"/>
    <property type="match status" value="1"/>
</dbReference>
<dbReference type="InterPro" id="IPR036291">
    <property type="entry name" value="NAD(P)-bd_dom_sf"/>
</dbReference>
<proteinExistence type="predicted"/>
<sequence>MKAMTVAKYGADQKLSLTELPTPTIQDDDVLVQIHAASVNPVDALFRNGNFRLTLKHTFPLILGNDFAGTVVETGKNVSRFKIGDRVYGRPHPLKGGTFAEYIAVDQSEIALTPKNLTIEEAASLPLVGLTSVQALYDVLQLQKGQKILIHAGSGGVGTFAIQLAKHIGAYVATTTSEKGADLAKEMGADLIINYKKQKFEDVISGYDAVFDTLGKESLERSFQVLKAGGKVVSVSGPPTKELAEVFDLSFILRMLISLGSRKMHKLAKQNNTTYRFLAMQPNGKQLEMITKWVEDGVIKPHIDRTFSLADAQAGLEYVESKRAKGKVMIHVSDPS</sequence>
<dbReference type="InterPro" id="IPR011032">
    <property type="entry name" value="GroES-like_sf"/>
</dbReference>
<dbReference type="SMART" id="SM00829">
    <property type="entry name" value="PKS_ER"/>
    <property type="match status" value="1"/>
</dbReference>
<dbReference type="Gene3D" id="3.90.180.10">
    <property type="entry name" value="Medium-chain alcohol dehydrogenases, catalytic domain"/>
    <property type="match status" value="1"/>
</dbReference>
<dbReference type="Proteomes" id="UP000661691">
    <property type="component" value="Unassembled WGS sequence"/>
</dbReference>
<evidence type="ECO:0000313" key="4">
    <source>
        <dbReference type="Proteomes" id="UP000661691"/>
    </source>
</evidence>
<dbReference type="SUPFAM" id="SSF50129">
    <property type="entry name" value="GroES-like"/>
    <property type="match status" value="1"/>
</dbReference>
<dbReference type="SUPFAM" id="SSF51735">
    <property type="entry name" value="NAD(P)-binding Rossmann-fold domains"/>
    <property type="match status" value="1"/>
</dbReference>
<reference evidence="3" key="1">
    <citation type="submission" date="2020-09" db="EMBL/GenBank/DDBJ databases">
        <title>A novel bacterium of genus Hazenella, isolated from South China Sea.</title>
        <authorList>
            <person name="Huang H."/>
            <person name="Mo K."/>
            <person name="Hu Y."/>
        </authorList>
    </citation>
    <scope>NUCLEOTIDE SEQUENCE</scope>
    <source>
        <strain evidence="3">IB182357</strain>
    </source>
</reference>
<organism evidence="3 4">
    <name type="scientific">Polycladospora coralii</name>
    <dbReference type="NCBI Taxonomy" id="2771432"/>
    <lineage>
        <taxon>Bacteria</taxon>
        <taxon>Bacillati</taxon>
        <taxon>Bacillota</taxon>
        <taxon>Bacilli</taxon>
        <taxon>Bacillales</taxon>
        <taxon>Thermoactinomycetaceae</taxon>
        <taxon>Polycladospora</taxon>
    </lineage>
</organism>
<dbReference type="InterPro" id="IPR013154">
    <property type="entry name" value="ADH-like_N"/>
</dbReference>
<evidence type="ECO:0000259" key="2">
    <source>
        <dbReference type="SMART" id="SM00829"/>
    </source>
</evidence>
<protein>
    <submittedName>
        <fullName evidence="3">NADP-dependent oxidoreductase</fullName>
    </submittedName>
</protein>
<dbReference type="GO" id="GO:0016491">
    <property type="term" value="F:oxidoreductase activity"/>
    <property type="evidence" value="ECO:0007669"/>
    <property type="project" value="UniProtKB-KW"/>
</dbReference>
<dbReference type="EMBL" id="JACXAH010000011">
    <property type="protein sequence ID" value="MBD1372566.1"/>
    <property type="molecule type" value="Genomic_DNA"/>
</dbReference>
<dbReference type="Pfam" id="PF13602">
    <property type="entry name" value="ADH_zinc_N_2"/>
    <property type="match status" value="1"/>
</dbReference>
<dbReference type="Gene3D" id="3.40.50.720">
    <property type="entry name" value="NAD(P)-binding Rossmann-like Domain"/>
    <property type="match status" value="1"/>
</dbReference>
<dbReference type="PANTHER" id="PTHR11695">
    <property type="entry name" value="ALCOHOL DEHYDROGENASE RELATED"/>
    <property type="match status" value="1"/>
</dbReference>
<dbReference type="PANTHER" id="PTHR11695:SF294">
    <property type="entry name" value="RETICULON-4-INTERACTING PROTEIN 1, MITOCHONDRIAL"/>
    <property type="match status" value="1"/>
</dbReference>
<name>A0A926N6P2_9BACL</name>
<gene>
    <name evidence="3" type="ORF">IC620_09385</name>
</gene>
<accession>A0A926N6P2</accession>
<dbReference type="CDD" id="cd05289">
    <property type="entry name" value="MDR_like_2"/>
    <property type="match status" value="1"/>
</dbReference>
<feature type="domain" description="Enoyl reductase (ER)" evidence="2">
    <location>
        <begin position="10"/>
        <end position="330"/>
    </location>
</feature>
<dbReference type="InterPro" id="IPR020843">
    <property type="entry name" value="ER"/>
</dbReference>
<comment type="caution">
    <text evidence="3">The sequence shown here is derived from an EMBL/GenBank/DDBJ whole genome shotgun (WGS) entry which is preliminary data.</text>
</comment>
<evidence type="ECO:0000256" key="1">
    <source>
        <dbReference type="ARBA" id="ARBA00023002"/>
    </source>
</evidence>
<dbReference type="AlphaFoldDB" id="A0A926N6P2"/>
<dbReference type="InterPro" id="IPR050700">
    <property type="entry name" value="YIM1/Zinc_Alcohol_DH_Fams"/>
</dbReference>
<dbReference type="PROSITE" id="PS01162">
    <property type="entry name" value="QOR_ZETA_CRYSTAL"/>
    <property type="match status" value="1"/>
</dbReference>